<gene>
    <name evidence="2" type="ORF">LCGC14_2890290</name>
</gene>
<accession>A0A0F8XXP8</accession>
<evidence type="ECO:0000313" key="2">
    <source>
        <dbReference type="EMBL" id="KKK73788.1"/>
    </source>
</evidence>
<dbReference type="AlphaFoldDB" id="A0A0F8XXP8"/>
<proteinExistence type="predicted"/>
<feature type="compositionally biased region" description="Low complexity" evidence="1">
    <location>
        <begin position="101"/>
        <end position="118"/>
    </location>
</feature>
<sequence length="118" mass="13318">EMKVTRFREIMTLLAPAVPKKPTLKALACICVKDKQMVATNLETFITVDVPEADGEFLIPFAQVNKMIQYTNGSETSKYRASVVKLPWRGQRANTPSRPKTSPTSRRYRLSSRPSRSS</sequence>
<evidence type="ECO:0000256" key="1">
    <source>
        <dbReference type="SAM" id="MobiDB-lite"/>
    </source>
</evidence>
<protein>
    <submittedName>
        <fullName evidence="2">Uncharacterized protein</fullName>
    </submittedName>
</protein>
<comment type="caution">
    <text evidence="2">The sequence shown here is derived from an EMBL/GenBank/DDBJ whole genome shotgun (WGS) entry which is preliminary data.</text>
</comment>
<feature type="non-terminal residue" evidence="2">
    <location>
        <position position="1"/>
    </location>
</feature>
<dbReference type="EMBL" id="LAZR01056626">
    <property type="protein sequence ID" value="KKK73788.1"/>
    <property type="molecule type" value="Genomic_DNA"/>
</dbReference>
<feature type="region of interest" description="Disordered" evidence="1">
    <location>
        <begin position="89"/>
        <end position="118"/>
    </location>
</feature>
<organism evidence="2">
    <name type="scientific">marine sediment metagenome</name>
    <dbReference type="NCBI Taxonomy" id="412755"/>
    <lineage>
        <taxon>unclassified sequences</taxon>
        <taxon>metagenomes</taxon>
        <taxon>ecological metagenomes</taxon>
    </lineage>
</organism>
<name>A0A0F8XXP8_9ZZZZ</name>
<reference evidence="2" key="1">
    <citation type="journal article" date="2015" name="Nature">
        <title>Complex archaea that bridge the gap between prokaryotes and eukaryotes.</title>
        <authorList>
            <person name="Spang A."/>
            <person name="Saw J.H."/>
            <person name="Jorgensen S.L."/>
            <person name="Zaremba-Niedzwiedzka K."/>
            <person name="Martijn J."/>
            <person name="Lind A.E."/>
            <person name="van Eijk R."/>
            <person name="Schleper C."/>
            <person name="Guy L."/>
            <person name="Ettema T.J."/>
        </authorList>
    </citation>
    <scope>NUCLEOTIDE SEQUENCE</scope>
</reference>